<organism evidence="1 2">
    <name type="scientific">Trichoglossum hirsutum</name>
    <dbReference type="NCBI Taxonomy" id="265104"/>
    <lineage>
        <taxon>Eukaryota</taxon>
        <taxon>Fungi</taxon>
        <taxon>Dikarya</taxon>
        <taxon>Ascomycota</taxon>
        <taxon>Pezizomycotina</taxon>
        <taxon>Geoglossomycetes</taxon>
        <taxon>Geoglossales</taxon>
        <taxon>Geoglossaceae</taxon>
        <taxon>Trichoglossum</taxon>
    </lineage>
</organism>
<keyword evidence="2" id="KW-1185">Reference proteome</keyword>
<evidence type="ECO:0008006" key="3">
    <source>
        <dbReference type="Google" id="ProtNLM"/>
    </source>
</evidence>
<reference evidence="1" key="1">
    <citation type="submission" date="2021-03" db="EMBL/GenBank/DDBJ databases">
        <title>Comparative genomics and phylogenomic investigation of the class Geoglossomycetes provide insights into ecological specialization and systematics.</title>
        <authorList>
            <person name="Melie T."/>
            <person name="Pirro S."/>
            <person name="Miller A.N."/>
            <person name="Quandt A."/>
        </authorList>
    </citation>
    <scope>NUCLEOTIDE SEQUENCE</scope>
    <source>
        <strain evidence="1">CAQ_001_2017</strain>
    </source>
</reference>
<dbReference type="PANTHER" id="PTHR46082">
    <property type="entry name" value="ATP/GTP-BINDING PROTEIN-RELATED"/>
    <property type="match status" value="1"/>
</dbReference>
<dbReference type="EMBL" id="JAGHQM010000898">
    <property type="protein sequence ID" value="KAH0557138.1"/>
    <property type="molecule type" value="Genomic_DNA"/>
</dbReference>
<dbReference type="InterPro" id="IPR053137">
    <property type="entry name" value="NLR-like"/>
</dbReference>
<sequence length="730" mass="83046">MAHYNQLEHAKLIANKLGYLPLALEQAGAYISDVQLRLGEYLPLFEKYRRNLLNYVTTCDMYTVRKETVFTTWELSFKILERHDTCTAELMLLLAFLHHETPWEGLFLLGSPTNSNLTFQSDEFCWLAELCADEFRFKSAFGKIVAVSLAKRGPLPGSLYLHPLVHAWGRDRLAPQERHRKLIHALIVIGNALEAIAKLPPTTENWILKHRVLVHADACINFMKSECEGIQTFFAEPEVVSAFFQISALYRDFGRLRQAEQFLRSLLRFSTIDNKDPIIYESQRLLADVLVEVGVHGEAEELYRTATKAQTILFGTDHYRTLASRVGLGMLLWGIGRLDEAEDLLKNIIAKLNDLPGKAGIIGREAAINLGMVYWHQGRLKEAEICYGMVLDELAVYGGQDNLAYLEPYYRLAIIYHETGRWSMAETAFGKVYLDRQKYLGLDNLDTLRTANALGHNLLSQGRYDESYKFLNIALEGQQKLMLGTDHPALLRTIFNIGVLKCKQGTYDEASGWLKRSCSLWEKAFGERHHSFLCSLTELSILMLEMGQPEKALPMLERVRLIQKECFRPNKPQCIYSERAFGDTLLSLGRLEEAEAIYKSIVDMTEQALGQNHPDTLMLHLSMARLCYAQGHLQKARKAIENIAEKLNATIGEDHPIKLIAVGVLGEVYWQESNNERAQTYFEQAIHGMMKRLGSNHPKTMELASKWSREYGLDSKAMSSINRSNDIQAA</sequence>
<dbReference type="InterPro" id="IPR019734">
    <property type="entry name" value="TPR_rpt"/>
</dbReference>
<dbReference type="Pfam" id="PF13181">
    <property type="entry name" value="TPR_8"/>
    <property type="match status" value="1"/>
</dbReference>
<proteinExistence type="predicted"/>
<evidence type="ECO:0000313" key="1">
    <source>
        <dbReference type="EMBL" id="KAH0557138.1"/>
    </source>
</evidence>
<dbReference type="Proteomes" id="UP000750711">
    <property type="component" value="Unassembled WGS sequence"/>
</dbReference>
<protein>
    <recommendedName>
        <fullName evidence="3">TPR-like protein</fullName>
    </recommendedName>
</protein>
<dbReference type="InterPro" id="IPR011990">
    <property type="entry name" value="TPR-like_helical_dom_sf"/>
</dbReference>
<evidence type="ECO:0000313" key="2">
    <source>
        <dbReference type="Proteomes" id="UP000750711"/>
    </source>
</evidence>
<dbReference type="PANTHER" id="PTHR46082:SF6">
    <property type="entry name" value="AAA+ ATPASE DOMAIN-CONTAINING PROTEIN-RELATED"/>
    <property type="match status" value="1"/>
</dbReference>
<dbReference type="Pfam" id="PF13424">
    <property type="entry name" value="TPR_12"/>
    <property type="match status" value="4"/>
</dbReference>
<accession>A0A9P8L9Y4</accession>
<dbReference type="AlphaFoldDB" id="A0A9P8L9Y4"/>
<gene>
    <name evidence="1" type="ORF">GP486_005072</name>
</gene>
<dbReference type="SMART" id="SM00028">
    <property type="entry name" value="TPR"/>
    <property type="match status" value="7"/>
</dbReference>
<dbReference type="Gene3D" id="1.25.40.10">
    <property type="entry name" value="Tetratricopeptide repeat domain"/>
    <property type="match status" value="3"/>
</dbReference>
<name>A0A9P8L9Y4_9PEZI</name>
<comment type="caution">
    <text evidence="1">The sequence shown here is derived from an EMBL/GenBank/DDBJ whole genome shotgun (WGS) entry which is preliminary data.</text>
</comment>
<dbReference type="SUPFAM" id="SSF48452">
    <property type="entry name" value="TPR-like"/>
    <property type="match status" value="3"/>
</dbReference>